<dbReference type="Proteomes" id="UP000006420">
    <property type="component" value="Unassembled WGS sequence"/>
</dbReference>
<keyword evidence="3" id="KW-1185">Reference proteome</keyword>
<dbReference type="STRING" id="742767.HMPREF9456_00769"/>
<dbReference type="Pfam" id="PF13182">
    <property type="entry name" value="DUF4007"/>
    <property type="match status" value="1"/>
</dbReference>
<accession>F8WXN4</accession>
<dbReference type="HOGENOM" id="CLU_060482_1_0_10"/>
<reference evidence="2 3" key="1">
    <citation type="submission" date="2011-04" db="EMBL/GenBank/DDBJ databases">
        <title>The Genome Sequence of Dysgonomonas mossii DSM 22836.</title>
        <authorList>
            <consortium name="The Broad Institute Genome Sequencing Platform"/>
            <person name="Earl A."/>
            <person name="Ward D."/>
            <person name="Feldgarden M."/>
            <person name="Gevers D."/>
            <person name="Pudlo N."/>
            <person name="Martens E."/>
            <person name="Allen-Vercoe E."/>
            <person name="Young S.K."/>
            <person name="Zeng Q."/>
            <person name="Gargeya S."/>
            <person name="Fitzgerald M."/>
            <person name="Haas B."/>
            <person name="Abouelleil A."/>
            <person name="Alvarado L."/>
            <person name="Arachchi H.M."/>
            <person name="Berlin A."/>
            <person name="Brown A."/>
            <person name="Chapman S.B."/>
            <person name="Chen Z."/>
            <person name="Dunbar C."/>
            <person name="Freedman E."/>
            <person name="Gearin G."/>
            <person name="Gellesch M."/>
            <person name="Goldberg J."/>
            <person name="Griggs A."/>
            <person name="Gujja S."/>
            <person name="Heiman D."/>
            <person name="Howarth C."/>
            <person name="Larson L."/>
            <person name="Lui A."/>
            <person name="MacDonald P.J.P."/>
            <person name="Mehta T."/>
            <person name="Montmayeur A."/>
            <person name="Murphy C."/>
            <person name="Neiman D."/>
            <person name="Pearson M."/>
            <person name="Priest M."/>
            <person name="Roberts A."/>
            <person name="Saif S."/>
            <person name="Shea T."/>
            <person name="Shenoy N."/>
            <person name="Sisk P."/>
            <person name="Stolte C."/>
            <person name="Sykes S."/>
            <person name="Yandava C."/>
            <person name="Wortman J."/>
            <person name="Nusbaum C."/>
            <person name="Birren B."/>
        </authorList>
    </citation>
    <scope>NUCLEOTIDE SEQUENCE [LARGE SCALE GENOMIC DNA]</scope>
    <source>
        <strain evidence="2 3">DSM 22836</strain>
    </source>
</reference>
<dbReference type="OrthoDB" id="747541at2"/>
<evidence type="ECO:0000313" key="3">
    <source>
        <dbReference type="Proteomes" id="UP000006420"/>
    </source>
</evidence>
<dbReference type="EMBL" id="ADLW01000003">
    <property type="protein sequence ID" value="EGK04442.1"/>
    <property type="molecule type" value="Genomic_DNA"/>
</dbReference>
<dbReference type="RefSeq" id="WP_006842140.1">
    <property type="nucleotide sequence ID" value="NZ_AQWJ01000002.1"/>
</dbReference>
<proteinExistence type="predicted"/>
<evidence type="ECO:0000313" key="2">
    <source>
        <dbReference type="EMBL" id="EGK04442.1"/>
    </source>
</evidence>
<dbReference type="AlphaFoldDB" id="F8WXN4"/>
<dbReference type="InterPro" id="IPR025248">
    <property type="entry name" value="DUF4007"/>
</dbReference>
<name>F8WXN4_9BACT</name>
<dbReference type="GeneID" id="78081445"/>
<gene>
    <name evidence="2" type="ORF">HMPREF9456_00769</name>
</gene>
<protein>
    <recommendedName>
        <fullName evidence="1">DUF4007 domain-containing protein</fullName>
    </recommendedName>
</protein>
<feature type="domain" description="DUF4007" evidence="1">
    <location>
        <begin position="6"/>
        <end position="280"/>
    </location>
</feature>
<comment type="caution">
    <text evidence="2">The sequence shown here is derived from an EMBL/GenBank/DDBJ whole genome shotgun (WGS) entry which is preliminary data.</text>
</comment>
<evidence type="ECO:0000259" key="1">
    <source>
        <dbReference type="Pfam" id="PF13182"/>
    </source>
</evidence>
<dbReference type="eggNOG" id="ENOG502ZB1P">
    <property type="taxonomic scope" value="Bacteria"/>
</dbReference>
<organism evidence="2 3">
    <name type="scientific">Dysgonomonas mossii DSM 22836</name>
    <dbReference type="NCBI Taxonomy" id="742767"/>
    <lineage>
        <taxon>Bacteria</taxon>
        <taxon>Pseudomonadati</taxon>
        <taxon>Bacteroidota</taxon>
        <taxon>Bacteroidia</taxon>
        <taxon>Bacteroidales</taxon>
        <taxon>Dysgonomonadaceae</taxon>
        <taxon>Dysgonomonas</taxon>
    </lineage>
</organism>
<sequence>MIKYTFSGHDSFHCKDLWLKKGYDFVNAEKNFNDDDAVVDLGVGKNMVTAIRYWIKAFDVVDDSMKITEWADRIFANNGYDPYIENIGTLWILHYKLLKTRLASIYHLTFFDFQKEYREFTSEQLLGFIKRNCSETDLLYPFNENTVKRDINVFLHNYVRPMNDGKSIEDFSSLLIDLNLIYASSTENRRFRFGYNTKSYLAPEIALFIILDMFEEDKIIDFHSLSNLFFSLCITSDELMQILEDIKEKYPEVIFSDDSGIKQIQLRAAFDKWELLHDYYNLTNN</sequence>